<evidence type="ECO:0000313" key="1">
    <source>
        <dbReference type="EMBL" id="CEK56224.1"/>
    </source>
</evidence>
<accession>A0A0B6YJ84</accession>
<organism evidence="1">
    <name type="scientific">Arion vulgaris</name>
    <dbReference type="NCBI Taxonomy" id="1028688"/>
    <lineage>
        <taxon>Eukaryota</taxon>
        <taxon>Metazoa</taxon>
        <taxon>Spiralia</taxon>
        <taxon>Lophotrochozoa</taxon>
        <taxon>Mollusca</taxon>
        <taxon>Gastropoda</taxon>
        <taxon>Heterobranchia</taxon>
        <taxon>Euthyneura</taxon>
        <taxon>Panpulmonata</taxon>
        <taxon>Eupulmonata</taxon>
        <taxon>Stylommatophora</taxon>
        <taxon>Helicina</taxon>
        <taxon>Arionoidea</taxon>
        <taxon>Arionidae</taxon>
        <taxon>Arion</taxon>
    </lineage>
</organism>
<protein>
    <submittedName>
        <fullName evidence="1">Uncharacterized protein</fullName>
    </submittedName>
</protein>
<reference evidence="1" key="1">
    <citation type="submission" date="2014-12" db="EMBL/GenBank/DDBJ databases">
        <title>Insight into the proteome of Arion vulgaris.</title>
        <authorList>
            <person name="Aradska J."/>
            <person name="Bulat T."/>
            <person name="Smidak R."/>
            <person name="Sarate P."/>
            <person name="Gangsoo J."/>
            <person name="Sialana F."/>
            <person name="Bilban M."/>
            <person name="Lubec G."/>
        </authorList>
    </citation>
    <scope>NUCLEOTIDE SEQUENCE</scope>
    <source>
        <tissue evidence="1">Skin</tissue>
    </source>
</reference>
<feature type="non-terminal residue" evidence="1">
    <location>
        <position position="1"/>
    </location>
</feature>
<feature type="non-terminal residue" evidence="1">
    <location>
        <position position="84"/>
    </location>
</feature>
<sequence>ASPVRVNTTNRSPRKVNEPFHLDLASTGMTEEVQVDMEELLESPNAALHRIPSASTFQPTLANGSRLDPYRFLERSQSDASLLK</sequence>
<gene>
    <name evidence="1" type="primary">ORF27116</name>
</gene>
<proteinExistence type="predicted"/>
<name>A0A0B6YJ84_9EUPU</name>
<dbReference type="EMBL" id="HACG01009359">
    <property type="protein sequence ID" value="CEK56224.1"/>
    <property type="molecule type" value="Transcribed_RNA"/>
</dbReference>
<dbReference type="AlphaFoldDB" id="A0A0B6YJ84"/>